<organism evidence="4">
    <name type="scientific">Thelazia callipaeda</name>
    <name type="common">Oriental eyeworm</name>
    <name type="synonym">Parasitic nematode</name>
    <dbReference type="NCBI Taxonomy" id="103827"/>
    <lineage>
        <taxon>Eukaryota</taxon>
        <taxon>Metazoa</taxon>
        <taxon>Ecdysozoa</taxon>
        <taxon>Nematoda</taxon>
        <taxon>Chromadorea</taxon>
        <taxon>Rhabditida</taxon>
        <taxon>Spirurina</taxon>
        <taxon>Spiruromorpha</taxon>
        <taxon>Thelazioidea</taxon>
        <taxon>Thelaziidae</taxon>
        <taxon>Thelazia</taxon>
    </lineage>
</organism>
<keyword evidence="1" id="KW-0472">Membrane</keyword>
<gene>
    <name evidence="2" type="ORF">TCLT_LOCUS1873</name>
</gene>
<feature type="transmembrane region" description="Helical" evidence="1">
    <location>
        <begin position="15"/>
        <end position="36"/>
    </location>
</feature>
<dbReference type="AlphaFoldDB" id="A0A0N5CNU8"/>
<dbReference type="WBParaSite" id="TCLT_0000187201-mRNA-1">
    <property type="protein sequence ID" value="TCLT_0000187201-mRNA-1"/>
    <property type="gene ID" value="TCLT_0000187201"/>
</dbReference>
<name>A0A0N5CNU8_THECL</name>
<keyword evidence="1" id="KW-1133">Transmembrane helix</keyword>
<accession>A0A0N5CNU8</accession>
<evidence type="ECO:0000313" key="2">
    <source>
        <dbReference type="EMBL" id="VDM97536.1"/>
    </source>
</evidence>
<evidence type="ECO:0000256" key="1">
    <source>
        <dbReference type="SAM" id="Phobius"/>
    </source>
</evidence>
<evidence type="ECO:0000313" key="4">
    <source>
        <dbReference type="WBParaSite" id="TCLT_0000187201-mRNA-1"/>
    </source>
</evidence>
<proteinExistence type="predicted"/>
<reference evidence="4" key="1">
    <citation type="submission" date="2017-02" db="UniProtKB">
        <authorList>
            <consortium name="WormBaseParasite"/>
        </authorList>
    </citation>
    <scope>IDENTIFICATION</scope>
</reference>
<dbReference type="EMBL" id="UYYF01000295">
    <property type="protein sequence ID" value="VDM97536.1"/>
    <property type="molecule type" value="Genomic_DNA"/>
</dbReference>
<dbReference type="Proteomes" id="UP000276776">
    <property type="component" value="Unassembled WGS sequence"/>
</dbReference>
<reference evidence="2 3" key="2">
    <citation type="submission" date="2018-11" db="EMBL/GenBank/DDBJ databases">
        <authorList>
            <consortium name="Pathogen Informatics"/>
        </authorList>
    </citation>
    <scope>NUCLEOTIDE SEQUENCE [LARGE SCALE GENOMIC DNA]</scope>
</reference>
<keyword evidence="3" id="KW-1185">Reference proteome</keyword>
<sequence length="99" mass="11587">MMHTLTSFGSLKRRFYIIFVDSSAIISVCIEVAYQWQYTVSWRSKKHKMLGKRRKLSSTIINENNKKTNAVAKKVREGALYQYTEIICQENDHARGTRL</sequence>
<keyword evidence="1" id="KW-0812">Transmembrane</keyword>
<protein>
    <submittedName>
        <fullName evidence="2 4">Uncharacterized protein</fullName>
    </submittedName>
</protein>
<evidence type="ECO:0000313" key="3">
    <source>
        <dbReference type="Proteomes" id="UP000276776"/>
    </source>
</evidence>